<evidence type="ECO:0000256" key="5">
    <source>
        <dbReference type="ARBA" id="ARBA00022759"/>
    </source>
</evidence>
<dbReference type="Gene3D" id="3.10.10.10">
    <property type="entry name" value="HIV Type 1 Reverse Transcriptase, subunit A, domain 1"/>
    <property type="match status" value="1"/>
</dbReference>
<dbReference type="GO" id="GO:0008233">
    <property type="term" value="F:peptidase activity"/>
    <property type="evidence" value="ECO:0007669"/>
    <property type="project" value="UniProtKB-KW"/>
</dbReference>
<dbReference type="PANTHER" id="PTHR24559">
    <property type="entry name" value="TRANSPOSON TY3-I GAG-POL POLYPROTEIN"/>
    <property type="match status" value="1"/>
</dbReference>
<dbReference type="CDD" id="cd01647">
    <property type="entry name" value="RT_LTR"/>
    <property type="match status" value="1"/>
</dbReference>
<dbReference type="InterPro" id="IPR000477">
    <property type="entry name" value="RT_dom"/>
</dbReference>
<dbReference type="GO" id="GO:0003964">
    <property type="term" value="F:RNA-directed DNA polymerase activity"/>
    <property type="evidence" value="ECO:0007669"/>
    <property type="project" value="UniProtKB-KW"/>
</dbReference>
<dbReference type="PANTHER" id="PTHR24559:SF444">
    <property type="entry name" value="REVERSE TRANSCRIPTASE DOMAIN-CONTAINING PROTEIN"/>
    <property type="match status" value="1"/>
</dbReference>
<evidence type="ECO:0000256" key="7">
    <source>
        <dbReference type="ARBA" id="ARBA00022918"/>
    </source>
</evidence>
<evidence type="ECO:0000259" key="8">
    <source>
        <dbReference type="Pfam" id="PF00078"/>
    </source>
</evidence>
<dbReference type="EMBL" id="WPEN01000351">
    <property type="protein sequence ID" value="MUW79914.1"/>
    <property type="molecule type" value="Genomic_DNA"/>
</dbReference>
<evidence type="ECO:0000256" key="2">
    <source>
        <dbReference type="ARBA" id="ARBA00022679"/>
    </source>
</evidence>
<dbReference type="FunFam" id="3.10.10.10:FF:000007">
    <property type="entry name" value="Retrovirus-related Pol polyprotein from transposon 17.6-like Protein"/>
    <property type="match status" value="1"/>
</dbReference>
<dbReference type="AlphaFoldDB" id="A0A6A9TWI4"/>
<keyword evidence="4" id="KW-0540">Nuclease</keyword>
<keyword evidence="3" id="KW-0548">Nucleotidyltransferase</keyword>
<feature type="non-terminal residue" evidence="9">
    <location>
        <position position="248"/>
    </location>
</feature>
<keyword evidence="6" id="KW-0378">Hydrolase</keyword>
<reference evidence="9" key="1">
    <citation type="submission" date="2019-11" db="EMBL/GenBank/DDBJ databases">
        <title>Phylogenetic characterization of Shigella flexneri from Beijing, China.</title>
        <authorList>
            <person name="Yang L."/>
        </authorList>
    </citation>
    <scope>NUCLEOTIDE SEQUENCE</scope>
    <source>
        <strain evidence="9">2013ZH062</strain>
    </source>
</reference>
<evidence type="ECO:0000256" key="1">
    <source>
        <dbReference type="ARBA" id="ARBA00022670"/>
    </source>
</evidence>
<protein>
    <recommendedName>
        <fullName evidence="8">Reverse transcriptase domain-containing protein</fullName>
    </recommendedName>
</protein>
<accession>A0A6A9TWI4</accession>
<organism evidence="9">
    <name type="scientific">Shigella flexneri</name>
    <dbReference type="NCBI Taxonomy" id="623"/>
    <lineage>
        <taxon>Bacteria</taxon>
        <taxon>Pseudomonadati</taxon>
        <taxon>Pseudomonadota</taxon>
        <taxon>Gammaproteobacteria</taxon>
        <taxon>Enterobacterales</taxon>
        <taxon>Enterobacteriaceae</taxon>
        <taxon>Shigella</taxon>
    </lineage>
</organism>
<sequence length="248" mass="28421">MTQHKVVLDVAERVVEINSPTHGPSVLYLPQRTRGDACAYTMVETQLKDIPVVCEYADVFPDDLPGIPPDRDIEFVIELQPDTAPISKRPYRMPPNELAELKIQLQELLDKGFIRLSVSPWGCPAIFVKKKDHSLRLCIDYRPLNAVTIKNKYPLPRIDVLFDQLAGARVFSKIDLHSGYHQIKIRPCDIPKTAFSTRYGLYEFLVMSFGLTNAPAYFMYLMNSVFMSELDKFMVVFIDDILIYSKNE</sequence>
<name>A0A6A9TWI4_SHIFL</name>
<gene>
    <name evidence="9" type="ORF">GLN84_24830</name>
</gene>
<dbReference type="RefSeq" id="WP_156649197.1">
    <property type="nucleotide sequence ID" value="NZ_WPEN01000351.1"/>
</dbReference>
<comment type="caution">
    <text evidence="9">The sequence shown here is derived from an EMBL/GenBank/DDBJ whole genome shotgun (WGS) entry which is preliminary data.</text>
</comment>
<proteinExistence type="predicted"/>
<feature type="domain" description="Reverse transcriptase" evidence="8">
    <location>
        <begin position="128"/>
        <end position="247"/>
    </location>
</feature>
<evidence type="ECO:0000313" key="9">
    <source>
        <dbReference type="EMBL" id="MUW79914.1"/>
    </source>
</evidence>
<keyword evidence="2" id="KW-0808">Transferase</keyword>
<dbReference type="GO" id="GO:0006508">
    <property type="term" value="P:proteolysis"/>
    <property type="evidence" value="ECO:0007669"/>
    <property type="project" value="UniProtKB-KW"/>
</dbReference>
<dbReference type="InterPro" id="IPR053134">
    <property type="entry name" value="RNA-dir_DNA_polymerase"/>
</dbReference>
<keyword evidence="5" id="KW-0255">Endonuclease</keyword>
<evidence type="ECO:0000256" key="6">
    <source>
        <dbReference type="ARBA" id="ARBA00022801"/>
    </source>
</evidence>
<dbReference type="SUPFAM" id="SSF56672">
    <property type="entry name" value="DNA/RNA polymerases"/>
    <property type="match status" value="1"/>
</dbReference>
<evidence type="ECO:0000256" key="4">
    <source>
        <dbReference type="ARBA" id="ARBA00022722"/>
    </source>
</evidence>
<dbReference type="InterPro" id="IPR043502">
    <property type="entry name" value="DNA/RNA_pol_sf"/>
</dbReference>
<dbReference type="Pfam" id="PF00078">
    <property type="entry name" value="RVT_1"/>
    <property type="match status" value="1"/>
</dbReference>
<keyword evidence="7" id="KW-0695">RNA-directed DNA polymerase</keyword>
<keyword evidence="1" id="KW-0645">Protease</keyword>
<dbReference type="GO" id="GO:0004519">
    <property type="term" value="F:endonuclease activity"/>
    <property type="evidence" value="ECO:0007669"/>
    <property type="project" value="UniProtKB-KW"/>
</dbReference>
<evidence type="ECO:0000256" key="3">
    <source>
        <dbReference type="ARBA" id="ARBA00022695"/>
    </source>
</evidence>